<dbReference type="PROSITE" id="PS01040">
    <property type="entry name" value="SBP_BACTERIAL_5"/>
    <property type="match status" value="1"/>
</dbReference>
<evidence type="ECO:0000256" key="2">
    <source>
        <dbReference type="ARBA" id="ARBA00005695"/>
    </source>
</evidence>
<dbReference type="Pfam" id="PF00496">
    <property type="entry name" value="SBP_bac_5"/>
    <property type="match status" value="1"/>
</dbReference>
<dbReference type="GO" id="GO:0030313">
    <property type="term" value="C:cell envelope"/>
    <property type="evidence" value="ECO:0007669"/>
    <property type="project" value="UniProtKB-SubCell"/>
</dbReference>
<evidence type="ECO:0000256" key="3">
    <source>
        <dbReference type="ARBA" id="ARBA00022448"/>
    </source>
</evidence>
<dbReference type="EMBL" id="UINC01002754">
    <property type="protein sequence ID" value="SUZ99956.1"/>
    <property type="molecule type" value="Genomic_DNA"/>
</dbReference>
<dbReference type="PANTHER" id="PTHR30290">
    <property type="entry name" value="PERIPLASMIC BINDING COMPONENT OF ABC TRANSPORTER"/>
    <property type="match status" value="1"/>
</dbReference>
<dbReference type="GO" id="GO:1904680">
    <property type="term" value="F:peptide transmembrane transporter activity"/>
    <property type="evidence" value="ECO:0007669"/>
    <property type="project" value="TreeGrafter"/>
</dbReference>
<accession>A0A381S7A4</accession>
<keyword evidence="4" id="KW-0732">Signal</keyword>
<dbReference type="Gene3D" id="3.40.190.10">
    <property type="entry name" value="Periplasmic binding protein-like II"/>
    <property type="match status" value="1"/>
</dbReference>
<dbReference type="SUPFAM" id="SSF53850">
    <property type="entry name" value="Periplasmic binding protein-like II"/>
    <property type="match status" value="1"/>
</dbReference>
<comment type="similarity">
    <text evidence="2">Belongs to the bacterial solute-binding protein 5 family.</text>
</comment>
<evidence type="ECO:0000256" key="1">
    <source>
        <dbReference type="ARBA" id="ARBA00004196"/>
    </source>
</evidence>
<gene>
    <name evidence="6" type="ORF">METZ01_LOCUS52810</name>
</gene>
<dbReference type="AlphaFoldDB" id="A0A381S7A4"/>
<organism evidence="6">
    <name type="scientific">marine metagenome</name>
    <dbReference type="NCBI Taxonomy" id="408172"/>
    <lineage>
        <taxon>unclassified sequences</taxon>
        <taxon>metagenomes</taxon>
        <taxon>ecological metagenomes</taxon>
    </lineage>
</organism>
<dbReference type="GO" id="GO:0015833">
    <property type="term" value="P:peptide transport"/>
    <property type="evidence" value="ECO:0007669"/>
    <property type="project" value="TreeGrafter"/>
</dbReference>
<sequence>MKNYFKFNTLGLSALLLVVSLAISACTTEVEVIREVPGETVTVTKEVPVEVIKEVYRDKEGAVRTREVEVEVVKEVIKEVPGETKTVTVTKEIQVSVPVAADLPAASKPKGKLTVAVPLVPPLVQLQSLDARGTVGGFGIDWNIFEGIVRSQWAPPPTVPSQSTYVPEIASSWEIASDQSSITFTIRDGIPWHDDRGDFGNVTAEDVVWTFNDSFKEGSTGNPGEQLPPGHKVGWEVVGGKAQMNVGVNGFDPLWGMLHGGIGWGATYGITSKKAYDELGEDKFLTDAVGSGPYVVDAWDGHDQMTARTSAGHWRASPRIETLQVIEMPEQGTREAAMLTGEVEIAQMPGKALPNLVKNTGGKVITLGKPSPNTIYWSGNYWGETCPDCANTDVQANLEADWPGAFEGLANGYPWIGDPKDATSMENARQVRWALSMAIDRQKIVDTVLGGFGETAYVASNITPDRPEFSEEWRVPYDIAGAKQKLIDAGYPEGFKITLWSACNLPAIWDCEIADAIGEMWITNLGLDVTIDHADYAVRRPESVDKTMNTPWLHGIGWLPGQSIANFYCAHPGHLGGVTLPDDICAIGKQNDIEPDMNKRLANNVAMTEYMSHWQTQSAVATVGNYFIYSPKIVEWRPYMTGYFNSAETIVLSE</sequence>
<dbReference type="PROSITE" id="PS51257">
    <property type="entry name" value="PROKAR_LIPOPROTEIN"/>
    <property type="match status" value="1"/>
</dbReference>
<protein>
    <recommendedName>
        <fullName evidence="5">Solute-binding protein family 5 domain-containing protein</fullName>
    </recommendedName>
</protein>
<evidence type="ECO:0000313" key="6">
    <source>
        <dbReference type="EMBL" id="SUZ99956.1"/>
    </source>
</evidence>
<evidence type="ECO:0000259" key="5">
    <source>
        <dbReference type="Pfam" id="PF00496"/>
    </source>
</evidence>
<feature type="domain" description="Solute-binding protein family 5" evidence="5">
    <location>
        <begin position="165"/>
        <end position="544"/>
    </location>
</feature>
<dbReference type="Gene3D" id="3.90.76.10">
    <property type="entry name" value="Dipeptide-binding Protein, Domain 1"/>
    <property type="match status" value="1"/>
</dbReference>
<proteinExistence type="inferred from homology"/>
<keyword evidence="3" id="KW-0813">Transport</keyword>
<dbReference type="InterPro" id="IPR039424">
    <property type="entry name" value="SBP_5"/>
</dbReference>
<name>A0A381S7A4_9ZZZZ</name>
<dbReference type="PANTHER" id="PTHR30290:SF10">
    <property type="entry name" value="PERIPLASMIC OLIGOPEPTIDE-BINDING PROTEIN-RELATED"/>
    <property type="match status" value="1"/>
</dbReference>
<comment type="subcellular location">
    <subcellularLocation>
        <location evidence="1">Cell envelope</location>
    </subcellularLocation>
</comment>
<dbReference type="InterPro" id="IPR023765">
    <property type="entry name" value="SBP_5_CS"/>
</dbReference>
<evidence type="ECO:0000256" key="4">
    <source>
        <dbReference type="ARBA" id="ARBA00022729"/>
    </source>
</evidence>
<dbReference type="Gene3D" id="3.10.105.10">
    <property type="entry name" value="Dipeptide-binding Protein, Domain 3"/>
    <property type="match status" value="1"/>
</dbReference>
<dbReference type="InterPro" id="IPR000914">
    <property type="entry name" value="SBP_5_dom"/>
</dbReference>
<reference evidence="6" key="1">
    <citation type="submission" date="2018-05" db="EMBL/GenBank/DDBJ databases">
        <authorList>
            <person name="Lanie J.A."/>
            <person name="Ng W.-L."/>
            <person name="Kazmierczak K.M."/>
            <person name="Andrzejewski T.M."/>
            <person name="Davidsen T.M."/>
            <person name="Wayne K.J."/>
            <person name="Tettelin H."/>
            <person name="Glass J.I."/>
            <person name="Rusch D."/>
            <person name="Podicherti R."/>
            <person name="Tsui H.-C.T."/>
            <person name="Winkler M.E."/>
        </authorList>
    </citation>
    <scope>NUCLEOTIDE SEQUENCE</scope>
</reference>